<dbReference type="InterPro" id="IPR000468">
    <property type="entry name" value="Barstar"/>
</dbReference>
<feature type="domain" description="Barstar (barnase inhibitor)" evidence="2">
    <location>
        <begin position="39"/>
        <end position="133"/>
    </location>
</feature>
<evidence type="ECO:0000313" key="3">
    <source>
        <dbReference type="EMBL" id="MFC0717467.1"/>
    </source>
</evidence>
<organism evidence="3 4">
    <name type="scientific">Luteimonas padinae</name>
    <dbReference type="NCBI Taxonomy" id="1714359"/>
    <lineage>
        <taxon>Bacteria</taxon>
        <taxon>Pseudomonadati</taxon>
        <taxon>Pseudomonadota</taxon>
        <taxon>Gammaproteobacteria</taxon>
        <taxon>Lysobacterales</taxon>
        <taxon>Lysobacteraceae</taxon>
        <taxon>Luteimonas</taxon>
    </lineage>
</organism>
<evidence type="ECO:0000313" key="4">
    <source>
        <dbReference type="Proteomes" id="UP001589898"/>
    </source>
</evidence>
<dbReference type="CDD" id="cd05141">
    <property type="entry name" value="Barstar_evA4336-like"/>
    <property type="match status" value="1"/>
</dbReference>
<reference evidence="3 4" key="1">
    <citation type="submission" date="2024-09" db="EMBL/GenBank/DDBJ databases">
        <authorList>
            <person name="Sun Q."/>
            <person name="Mori K."/>
        </authorList>
    </citation>
    <scope>NUCLEOTIDE SEQUENCE [LARGE SCALE GENOMIC DNA]</scope>
    <source>
        <strain evidence="3 4">KCTC 52403</strain>
    </source>
</reference>
<gene>
    <name evidence="3" type="ORF">ACFFFU_06860</name>
</gene>
<keyword evidence="4" id="KW-1185">Reference proteome</keyword>
<accession>A0ABV6SVJ0</accession>
<evidence type="ECO:0000256" key="1">
    <source>
        <dbReference type="ARBA" id="ARBA00006845"/>
    </source>
</evidence>
<proteinExistence type="inferred from homology"/>
<dbReference type="RefSeq" id="WP_189497874.1">
    <property type="nucleotide sequence ID" value="NZ_BMZT01000008.1"/>
</dbReference>
<comment type="similarity">
    <text evidence="1">Belongs to the barstar family.</text>
</comment>
<dbReference type="Gene3D" id="3.30.370.10">
    <property type="entry name" value="Barstar-like"/>
    <property type="match status" value="1"/>
</dbReference>
<dbReference type="Proteomes" id="UP001589898">
    <property type="component" value="Unassembled WGS sequence"/>
</dbReference>
<sequence>MIDVELGALLADASQAAAYFVDARDRAALVEAANALDFHVAAANLENAGDKAALLREIAAALEFPGGFGANWDALADSLGDLSWLSAPGYLLLLDHCADLREAAPADFATLLEILDEAARAHAGQGVPFWAVLPLASPDA</sequence>
<dbReference type="SUPFAM" id="SSF52038">
    <property type="entry name" value="Barstar-related"/>
    <property type="match status" value="1"/>
</dbReference>
<evidence type="ECO:0000259" key="2">
    <source>
        <dbReference type="Pfam" id="PF01337"/>
    </source>
</evidence>
<protein>
    <submittedName>
        <fullName evidence="3">Barstar family protein</fullName>
    </submittedName>
</protein>
<name>A0ABV6SVJ0_9GAMM</name>
<dbReference type="Pfam" id="PF01337">
    <property type="entry name" value="Barstar"/>
    <property type="match status" value="1"/>
</dbReference>
<comment type="caution">
    <text evidence="3">The sequence shown here is derived from an EMBL/GenBank/DDBJ whole genome shotgun (WGS) entry which is preliminary data.</text>
</comment>
<dbReference type="EMBL" id="JBHLTF010000028">
    <property type="protein sequence ID" value="MFC0717467.1"/>
    <property type="molecule type" value="Genomic_DNA"/>
</dbReference>
<dbReference type="InterPro" id="IPR035905">
    <property type="entry name" value="Barstar-like_sf"/>
</dbReference>